<dbReference type="Proteomes" id="UP000241771">
    <property type="component" value="Unassembled WGS sequence"/>
</dbReference>
<dbReference type="GO" id="GO:0046872">
    <property type="term" value="F:metal ion binding"/>
    <property type="evidence" value="ECO:0007669"/>
    <property type="project" value="UniProtKB-KW"/>
</dbReference>
<dbReference type="OrthoDB" id="5728201at2"/>
<proteinExistence type="predicted"/>
<evidence type="ECO:0000256" key="3">
    <source>
        <dbReference type="ARBA" id="ARBA00023004"/>
    </source>
</evidence>
<evidence type="ECO:0000256" key="4">
    <source>
        <dbReference type="PROSITE-ProRule" id="PRU00433"/>
    </source>
</evidence>
<dbReference type="GO" id="GO:0009055">
    <property type="term" value="F:electron transfer activity"/>
    <property type="evidence" value="ECO:0007669"/>
    <property type="project" value="InterPro"/>
</dbReference>
<dbReference type="AlphaFoldDB" id="A0A2T3NXB6"/>
<accession>A0A2T3NXB6</accession>
<evidence type="ECO:0000256" key="2">
    <source>
        <dbReference type="ARBA" id="ARBA00022723"/>
    </source>
</evidence>
<dbReference type="InterPro" id="IPR009056">
    <property type="entry name" value="Cyt_c-like_dom"/>
</dbReference>
<comment type="caution">
    <text evidence="6">The sequence shown here is derived from an EMBL/GenBank/DDBJ whole genome shotgun (WGS) entry which is preliminary data.</text>
</comment>
<dbReference type="GO" id="GO:0020037">
    <property type="term" value="F:heme binding"/>
    <property type="evidence" value="ECO:0007669"/>
    <property type="project" value="InterPro"/>
</dbReference>
<dbReference type="EMBL" id="PYMA01000003">
    <property type="protein sequence ID" value="PSW20872.1"/>
    <property type="molecule type" value="Genomic_DNA"/>
</dbReference>
<evidence type="ECO:0000313" key="6">
    <source>
        <dbReference type="EMBL" id="PSW20872.1"/>
    </source>
</evidence>
<evidence type="ECO:0000256" key="1">
    <source>
        <dbReference type="ARBA" id="ARBA00022617"/>
    </source>
</evidence>
<dbReference type="Gene3D" id="1.10.760.10">
    <property type="entry name" value="Cytochrome c-like domain"/>
    <property type="match status" value="1"/>
</dbReference>
<keyword evidence="1 4" id="KW-0349">Heme</keyword>
<keyword evidence="3 4" id="KW-0408">Iron</keyword>
<feature type="domain" description="Cytochrome c" evidence="5">
    <location>
        <begin position="169"/>
        <end position="251"/>
    </location>
</feature>
<evidence type="ECO:0000313" key="7">
    <source>
        <dbReference type="Proteomes" id="UP000241771"/>
    </source>
</evidence>
<dbReference type="PROSITE" id="PS51007">
    <property type="entry name" value="CYTC"/>
    <property type="match status" value="1"/>
</dbReference>
<evidence type="ECO:0000259" key="5">
    <source>
        <dbReference type="PROSITE" id="PS51007"/>
    </source>
</evidence>
<reference evidence="6 7" key="1">
    <citation type="submission" date="2018-01" db="EMBL/GenBank/DDBJ databases">
        <title>Whole genome sequencing of Histamine producing bacteria.</title>
        <authorList>
            <person name="Butler K."/>
        </authorList>
    </citation>
    <scope>NUCLEOTIDE SEQUENCE [LARGE SCALE GENOMIC DNA]</scope>
    <source>
        <strain evidence="6 7">DSM 100436</strain>
    </source>
</reference>
<sequence length="256" mass="29400">MMMFSLGAGAVELGFYESGKKVQSYSLESLKKALPVHNVDIFDPQYNKNKQYQAFKLHDVLAYVYGDAWLQKLDTDVNFIALDGYQAVSDYKKVLDKGGYIVFKDRQYPGWEGIGRNKASPGPFYLVWDDKQKGPKKGYPWPYQLAKIDTVDFKQQYPAVYPHDVAKSSDIYAGFALFKERCMKCHAIDQEGGKVGPDLNAPMNILTYRQRDMVGEYIRQPSKFRYTQMPDHLDLKSSQIDSLLDYLQHQGKLSKK</sequence>
<dbReference type="SUPFAM" id="SSF46626">
    <property type="entry name" value="Cytochrome c"/>
    <property type="match status" value="1"/>
</dbReference>
<name>A0A2T3NXB6_9GAMM</name>
<keyword evidence="2 4" id="KW-0479">Metal-binding</keyword>
<protein>
    <submittedName>
        <fullName evidence="6">Cytochrome c</fullName>
    </submittedName>
</protein>
<keyword evidence="7" id="KW-1185">Reference proteome</keyword>
<gene>
    <name evidence="6" type="ORF">C9I98_07145</name>
</gene>
<dbReference type="InterPro" id="IPR036909">
    <property type="entry name" value="Cyt_c-like_dom_sf"/>
</dbReference>
<dbReference type="Pfam" id="PF00034">
    <property type="entry name" value="Cytochrom_C"/>
    <property type="match status" value="1"/>
</dbReference>
<organism evidence="6 7">
    <name type="scientific">Photobacterium sanctipauli</name>
    <dbReference type="NCBI Taxonomy" id="1342794"/>
    <lineage>
        <taxon>Bacteria</taxon>
        <taxon>Pseudomonadati</taxon>
        <taxon>Pseudomonadota</taxon>
        <taxon>Gammaproteobacteria</taxon>
        <taxon>Vibrionales</taxon>
        <taxon>Vibrionaceae</taxon>
        <taxon>Photobacterium</taxon>
    </lineage>
</organism>